<evidence type="ECO:0000313" key="12">
    <source>
        <dbReference type="Proteomes" id="UP001239085"/>
    </source>
</evidence>
<comment type="similarity">
    <text evidence="9">Belongs to the metallo-beta-lactamase superfamily. RNA-metabolizing metallo-beta-lactamase-like family. Bacterial RNase J subfamily.</text>
</comment>
<keyword evidence="9" id="KW-0698">rRNA processing</keyword>
<comment type="subunit">
    <text evidence="9">Homodimer, may be a subunit of the RNA degradosome.</text>
</comment>
<dbReference type="InterPro" id="IPR041636">
    <property type="entry name" value="RNase_J_C"/>
</dbReference>
<comment type="function">
    <text evidence="9">An RNase that has 5'-3' exonuclease and possibly endonuclease activity. Involved in maturation of rRNA and in some organisms also mRNA maturation and/or decay.</text>
</comment>
<evidence type="ECO:0000259" key="10">
    <source>
        <dbReference type="SMART" id="SM00849"/>
    </source>
</evidence>
<dbReference type="EMBL" id="JAUSXK010000001">
    <property type="protein sequence ID" value="MDQ0645254.1"/>
    <property type="molecule type" value="Genomic_DNA"/>
</dbReference>
<dbReference type="PIRSF" id="PIRSF004803">
    <property type="entry name" value="RnjA"/>
    <property type="match status" value="1"/>
</dbReference>
<evidence type="ECO:0000256" key="9">
    <source>
        <dbReference type="HAMAP-Rule" id="MF_01491"/>
    </source>
</evidence>
<dbReference type="Pfam" id="PF00753">
    <property type="entry name" value="Lactamase_B"/>
    <property type="match status" value="1"/>
</dbReference>
<dbReference type="RefSeq" id="WP_307363409.1">
    <property type="nucleotide sequence ID" value="NZ_JAUSXK010000001.1"/>
</dbReference>
<name>A0ABU0PD44_9MICO</name>
<evidence type="ECO:0000256" key="1">
    <source>
        <dbReference type="ARBA" id="ARBA00022490"/>
    </source>
</evidence>
<evidence type="ECO:0000256" key="3">
    <source>
        <dbReference type="ARBA" id="ARBA00022723"/>
    </source>
</evidence>
<dbReference type="Proteomes" id="UP001239085">
    <property type="component" value="Unassembled WGS sequence"/>
</dbReference>
<sequence length="558" mass="60158">MSIPISAPAPLAEGALRVIPLGGLGEIGRNMTTFEYDGKILIVDCGVLFPEEHQPGVDLILPDFEPIKDRLDDIVGVMLTHGHEDHIGAVPYLLRLKGDIPLIGSGLTLALVEAKLKEHRIKPYTLTVKEGQQEKVGPFDLEFIAVNHSIPDALAVAIRTPAGMALATGDFKMDQLPLDGRITDLRAFSRLGEEGVDLFLVDSTNADVPGFTPTERSIGPVLDQVIAKAPRRVIVASFSSHVHRVQQVLDAAHANGRRVALLGRSMVRNMTIAADLGYLKVPENVLIDYKKARDLPDEKIVYMSTGSQGEPMAVLSRMANLDHAIEVGEGDTVILASSLIPGNENAVYRVIDGLTKLGANVVHKANAKVHVSGHAAAGELIYCYNILRPKNVLPVHGEYRHLMANAKLAQATGIPEANTILASNGTIIDLKDGRVHIAGQLDIGFVYVDGSTVGEITDADLKDRRILGEEGFVSIIIVVDAATGRIITGPEIHARGIAEDDSVFDDVVPKIVAALKEASGNGVRDTHALSQVVRRTIGRWVNQKLRRRPMIVPLVIEA</sequence>
<organism evidence="11 12">
    <name type="scientific">Microbacterium murale</name>
    <dbReference type="NCBI Taxonomy" id="1081040"/>
    <lineage>
        <taxon>Bacteria</taxon>
        <taxon>Bacillati</taxon>
        <taxon>Actinomycetota</taxon>
        <taxon>Actinomycetes</taxon>
        <taxon>Micrococcales</taxon>
        <taxon>Microbacteriaceae</taxon>
        <taxon>Microbacterium</taxon>
    </lineage>
</organism>
<feature type="binding site" evidence="9">
    <location>
        <begin position="370"/>
        <end position="374"/>
    </location>
    <ligand>
        <name>substrate</name>
    </ligand>
</feature>
<dbReference type="SUPFAM" id="SSF56281">
    <property type="entry name" value="Metallo-hydrolase/oxidoreductase"/>
    <property type="match status" value="1"/>
</dbReference>
<comment type="subcellular location">
    <subcellularLocation>
        <location evidence="9">Cytoplasm</location>
    </subcellularLocation>
</comment>
<evidence type="ECO:0000256" key="7">
    <source>
        <dbReference type="ARBA" id="ARBA00022839"/>
    </source>
</evidence>
<evidence type="ECO:0000256" key="2">
    <source>
        <dbReference type="ARBA" id="ARBA00022722"/>
    </source>
</evidence>
<proteinExistence type="inferred from homology"/>
<dbReference type="Gene3D" id="3.60.15.10">
    <property type="entry name" value="Ribonuclease Z/Hydroxyacylglutathione hydrolase-like"/>
    <property type="match status" value="1"/>
</dbReference>
<dbReference type="PANTHER" id="PTHR43694">
    <property type="entry name" value="RIBONUCLEASE J"/>
    <property type="match status" value="1"/>
</dbReference>
<gene>
    <name evidence="9" type="primary">rnj</name>
    <name evidence="11" type="ORF">QFZ46_003414</name>
</gene>
<dbReference type="InterPro" id="IPR055132">
    <property type="entry name" value="RNase_J_b_CASP"/>
</dbReference>
<dbReference type="CDD" id="cd07714">
    <property type="entry name" value="RNaseJ_MBL-fold"/>
    <property type="match status" value="1"/>
</dbReference>
<dbReference type="InterPro" id="IPR042173">
    <property type="entry name" value="RNase_J_2"/>
</dbReference>
<evidence type="ECO:0000256" key="6">
    <source>
        <dbReference type="ARBA" id="ARBA00022833"/>
    </source>
</evidence>
<dbReference type="Pfam" id="PF17770">
    <property type="entry name" value="RNase_J_C"/>
    <property type="match status" value="1"/>
</dbReference>
<dbReference type="Gene3D" id="3.10.20.580">
    <property type="match status" value="1"/>
</dbReference>
<keyword evidence="6" id="KW-0862">Zinc</keyword>
<keyword evidence="1 9" id="KW-0963">Cytoplasm</keyword>
<protein>
    <recommendedName>
        <fullName evidence="9">Ribonuclease J</fullName>
        <shortName evidence="9">RNase J</shortName>
        <ecNumber evidence="9">3.1.-.-</ecNumber>
    </recommendedName>
</protein>
<evidence type="ECO:0000256" key="4">
    <source>
        <dbReference type="ARBA" id="ARBA00022759"/>
    </source>
</evidence>
<dbReference type="Pfam" id="PF22505">
    <property type="entry name" value="RNase_J_b_CASP"/>
    <property type="match status" value="1"/>
</dbReference>
<dbReference type="PANTHER" id="PTHR43694:SF1">
    <property type="entry name" value="RIBONUCLEASE J"/>
    <property type="match status" value="1"/>
</dbReference>
<keyword evidence="12" id="KW-1185">Reference proteome</keyword>
<dbReference type="InterPro" id="IPR001279">
    <property type="entry name" value="Metallo-B-lactamas"/>
</dbReference>
<keyword evidence="4 9" id="KW-0255">Endonuclease</keyword>
<comment type="caution">
    <text evidence="11">The sequence shown here is derived from an EMBL/GenBank/DDBJ whole genome shotgun (WGS) entry which is preliminary data.</text>
</comment>
<keyword evidence="3" id="KW-0479">Metal-binding</keyword>
<dbReference type="Pfam" id="PF07521">
    <property type="entry name" value="RMMBL"/>
    <property type="match status" value="1"/>
</dbReference>
<dbReference type="NCBIfam" id="TIGR00649">
    <property type="entry name" value="MG423"/>
    <property type="match status" value="1"/>
</dbReference>
<evidence type="ECO:0000256" key="5">
    <source>
        <dbReference type="ARBA" id="ARBA00022801"/>
    </source>
</evidence>
<feature type="domain" description="Metallo-beta-lactamase" evidence="10">
    <location>
        <begin position="28"/>
        <end position="222"/>
    </location>
</feature>
<reference evidence="11 12" key="1">
    <citation type="submission" date="2023-07" db="EMBL/GenBank/DDBJ databases">
        <title>Comparative genomics of wheat-associated soil bacteria to identify genetic determinants of phenazine resistance.</title>
        <authorList>
            <person name="Mouncey N."/>
        </authorList>
    </citation>
    <scope>NUCLEOTIDE SEQUENCE [LARGE SCALE GENOMIC DNA]</scope>
    <source>
        <strain evidence="11 12">W2I7</strain>
    </source>
</reference>
<accession>A0ABU0PD44</accession>
<keyword evidence="2 9" id="KW-0540">Nuclease</keyword>
<keyword evidence="8 9" id="KW-0694">RNA-binding</keyword>
<dbReference type="InterPro" id="IPR004613">
    <property type="entry name" value="RNase_J"/>
</dbReference>
<dbReference type="InterPro" id="IPR011108">
    <property type="entry name" value="RMMBL"/>
</dbReference>
<dbReference type="GO" id="GO:0016787">
    <property type="term" value="F:hydrolase activity"/>
    <property type="evidence" value="ECO:0007669"/>
    <property type="project" value="UniProtKB-KW"/>
</dbReference>
<keyword evidence="5 9" id="KW-0378">Hydrolase</keyword>
<evidence type="ECO:0000313" key="11">
    <source>
        <dbReference type="EMBL" id="MDQ0645254.1"/>
    </source>
</evidence>
<dbReference type="EC" id="3.1.-.-" evidence="9"/>
<dbReference type="InterPro" id="IPR036866">
    <property type="entry name" value="RibonucZ/Hydroxyglut_hydro"/>
</dbReference>
<dbReference type="SMART" id="SM00849">
    <property type="entry name" value="Lactamase_B"/>
    <property type="match status" value="1"/>
</dbReference>
<evidence type="ECO:0000256" key="8">
    <source>
        <dbReference type="ARBA" id="ARBA00022884"/>
    </source>
</evidence>
<dbReference type="Gene3D" id="3.40.50.10710">
    <property type="entry name" value="Metallo-hydrolase/oxidoreductase"/>
    <property type="match status" value="1"/>
</dbReference>
<dbReference type="HAMAP" id="MF_01491">
    <property type="entry name" value="RNase_J_bact"/>
    <property type="match status" value="1"/>
</dbReference>
<dbReference type="InterPro" id="IPR030854">
    <property type="entry name" value="RNase_J_bac"/>
</dbReference>
<keyword evidence="7 9" id="KW-0269">Exonuclease</keyword>